<organism evidence="2 3">
    <name type="scientific">Tieghemostelium lacteum</name>
    <name type="common">Slime mold</name>
    <name type="synonym">Dictyostelium lacteum</name>
    <dbReference type="NCBI Taxonomy" id="361077"/>
    <lineage>
        <taxon>Eukaryota</taxon>
        <taxon>Amoebozoa</taxon>
        <taxon>Evosea</taxon>
        <taxon>Eumycetozoa</taxon>
        <taxon>Dictyostelia</taxon>
        <taxon>Dictyosteliales</taxon>
        <taxon>Raperosteliaceae</taxon>
        <taxon>Tieghemostelium</taxon>
    </lineage>
</organism>
<feature type="compositionally biased region" description="Polar residues" evidence="1">
    <location>
        <begin position="105"/>
        <end position="115"/>
    </location>
</feature>
<name>A0A151ZBD6_TIELA</name>
<gene>
    <name evidence="2" type="ORF">DLAC_08194</name>
</gene>
<accession>A0A151ZBD6</accession>
<evidence type="ECO:0000256" key="1">
    <source>
        <dbReference type="SAM" id="MobiDB-lite"/>
    </source>
</evidence>
<feature type="region of interest" description="Disordered" evidence="1">
    <location>
        <begin position="368"/>
        <end position="422"/>
    </location>
</feature>
<dbReference type="InterPro" id="IPR027267">
    <property type="entry name" value="AH/BAR_dom_sf"/>
</dbReference>
<dbReference type="EMBL" id="LODT01000035">
    <property type="protein sequence ID" value="KYQ91260.1"/>
    <property type="molecule type" value="Genomic_DNA"/>
</dbReference>
<evidence type="ECO:0000313" key="2">
    <source>
        <dbReference type="EMBL" id="KYQ91260.1"/>
    </source>
</evidence>
<sequence>MSSENNNYYSNHYHHQSIITSNNNNSSTYYSKNIKSISSEDYHTGHHKSISSENVTKKPYVKHYIPRNKRNNKINQNSHHFKSQQTPGSNSTANNSNNNMIKGISSDSYSSNGNTKQHENNKENTSPNKSRMKRLSLTVSVSTQKYLEKISKSDSTLDSEDIKKLKSLLRDQKQDVNKFTKMARSTVFATDKFNNGIIFGEGVFAFGEGDSLKDSPEGEAIRELGNQIQDIENSKKDSQLGSIQNLLEPIIGYYDQDIKKARELKRKQNVVRIRFEQAAKDLQEIRKKSDPYSSKTKQAKQEEETNRTIYNQVTKEFSETMVENDKKMKIELRKLIREYVQYQCEFYRECLDSWEEFAEDLEEILPSDNIVQNPLSTNTDQSPSTKKTSPGSKPNKKKKSSRDNDNDDEDDESNDDDLLNDL</sequence>
<feature type="compositionally biased region" description="Acidic residues" evidence="1">
    <location>
        <begin position="405"/>
        <end position="422"/>
    </location>
</feature>
<dbReference type="InParanoid" id="A0A151ZBD6"/>
<dbReference type="OMA" id="CEFYREC"/>
<keyword evidence="3" id="KW-1185">Reference proteome</keyword>
<comment type="caution">
    <text evidence="2">The sequence shown here is derived from an EMBL/GenBank/DDBJ whole genome shotgun (WGS) entry which is preliminary data.</text>
</comment>
<proteinExistence type="predicted"/>
<protein>
    <submittedName>
        <fullName evidence="2">Uncharacterized protein</fullName>
    </submittedName>
</protein>
<feature type="compositionally biased region" description="Polar residues" evidence="1">
    <location>
        <begin position="369"/>
        <end position="381"/>
    </location>
</feature>
<dbReference type="SUPFAM" id="SSF103657">
    <property type="entry name" value="BAR/IMD domain-like"/>
    <property type="match status" value="1"/>
</dbReference>
<dbReference type="AlphaFoldDB" id="A0A151ZBD6"/>
<dbReference type="CDD" id="cd07307">
    <property type="entry name" value="BAR"/>
    <property type="match status" value="1"/>
</dbReference>
<evidence type="ECO:0000313" key="3">
    <source>
        <dbReference type="Proteomes" id="UP000076078"/>
    </source>
</evidence>
<feature type="compositionally biased region" description="Polar residues" evidence="1">
    <location>
        <begin position="73"/>
        <end position="88"/>
    </location>
</feature>
<feature type="region of interest" description="Disordered" evidence="1">
    <location>
        <begin position="42"/>
        <end position="61"/>
    </location>
</feature>
<reference evidence="2 3" key="1">
    <citation type="submission" date="2015-12" db="EMBL/GenBank/DDBJ databases">
        <title>Dictyostelia acquired genes for synthesis and detection of signals that induce cell-type specialization by lateral gene transfer from prokaryotes.</title>
        <authorList>
            <person name="Gloeckner G."/>
            <person name="Schaap P."/>
        </authorList>
    </citation>
    <scope>NUCLEOTIDE SEQUENCE [LARGE SCALE GENOMIC DNA]</scope>
    <source>
        <strain evidence="2 3">TK</strain>
    </source>
</reference>
<feature type="compositionally biased region" description="Low complexity" evidence="1">
    <location>
        <begin position="89"/>
        <end position="99"/>
    </location>
</feature>
<dbReference type="Proteomes" id="UP000076078">
    <property type="component" value="Unassembled WGS sequence"/>
</dbReference>
<dbReference type="OrthoDB" id="20084at2759"/>
<dbReference type="Gene3D" id="1.20.1270.60">
    <property type="entry name" value="Arfaptin homology (AH) domain/BAR domain"/>
    <property type="match status" value="1"/>
</dbReference>
<feature type="compositionally biased region" description="Low complexity" evidence="1">
    <location>
        <begin position="382"/>
        <end position="393"/>
    </location>
</feature>
<feature type="region of interest" description="Disordered" evidence="1">
    <location>
        <begin position="67"/>
        <end position="134"/>
    </location>
</feature>
<feature type="region of interest" description="Disordered" evidence="1">
    <location>
        <begin position="286"/>
        <end position="305"/>
    </location>
</feature>